<evidence type="ECO:0000256" key="1">
    <source>
        <dbReference type="ARBA" id="ARBA00004141"/>
    </source>
</evidence>
<evidence type="ECO:0000256" key="2">
    <source>
        <dbReference type="ARBA" id="ARBA00022692"/>
    </source>
</evidence>
<feature type="transmembrane region" description="Helical" evidence="6">
    <location>
        <begin position="74"/>
        <end position="92"/>
    </location>
</feature>
<gene>
    <name evidence="7" type="ORF">SteCoe_8817</name>
</gene>
<keyword evidence="4 6" id="KW-0472">Membrane</keyword>
<evidence type="ECO:0000256" key="3">
    <source>
        <dbReference type="ARBA" id="ARBA00022989"/>
    </source>
</evidence>
<dbReference type="PANTHER" id="PTHR28128:SF3">
    <property type="entry name" value="CHROMOSOME UNDETERMINED SCAFFOLD_46, WHOLE GENOME SHOTGUN SEQUENCE"/>
    <property type="match status" value="1"/>
</dbReference>
<dbReference type="PANTHER" id="PTHR28128">
    <property type="entry name" value="GOLGI APPARATUS MEMBRANE PROTEIN TVP15"/>
    <property type="match status" value="1"/>
</dbReference>
<dbReference type="SUPFAM" id="SSF82866">
    <property type="entry name" value="Multidrug efflux transporter AcrB transmembrane domain"/>
    <property type="match status" value="1"/>
</dbReference>
<dbReference type="InterPro" id="IPR013714">
    <property type="entry name" value="Golgi_TVP15"/>
</dbReference>
<evidence type="ECO:0000256" key="5">
    <source>
        <dbReference type="SAM" id="MobiDB-lite"/>
    </source>
</evidence>
<comment type="caution">
    <text evidence="7">The sequence shown here is derived from an EMBL/GenBank/DDBJ whole genome shotgun (WGS) entry which is preliminary data.</text>
</comment>
<keyword evidence="8" id="KW-1185">Reference proteome</keyword>
<feature type="region of interest" description="Disordered" evidence="5">
    <location>
        <begin position="131"/>
        <end position="173"/>
    </location>
</feature>
<dbReference type="AlphaFoldDB" id="A0A1R2CJG5"/>
<feature type="transmembrane region" description="Helical" evidence="6">
    <location>
        <begin position="12"/>
        <end position="31"/>
    </location>
</feature>
<dbReference type="Proteomes" id="UP000187209">
    <property type="component" value="Unassembled WGS sequence"/>
</dbReference>
<evidence type="ECO:0008006" key="9">
    <source>
        <dbReference type="Google" id="ProtNLM"/>
    </source>
</evidence>
<organism evidence="7 8">
    <name type="scientific">Stentor coeruleus</name>
    <dbReference type="NCBI Taxonomy" id="5963"/>
    <lineage>
        <taxon>Eukaryota</taxon>
        <taxon>Sar</taxon>
        <taxon>Alveolata</taxon>
        <taxon>Ciliophora</taxon>
        <taxon>Postciliodesmatophora</taxon>
        <taxon>Heterotrichea</taxon>
        <taxon>Heterotrichida</taxon>
        <taxon>Stentoridae</taxon>
        <taxon>Stentor</taxon>
    </lineage>
</organism>
<feature type="transmembrane region" description="Helical" evidence="6">
    <location>
        <begin position="98"/>
        <end position="122"/>
    </location>
</feature>
<name>A0A1R2CJG5_9CILI</name>
<sequence length="173" mass="19745">MGSDKCGNRLQTILKIVDLLLGIALTALGAYRYAEDDISEPHIFFLSFYYIFFGIVLITFVLPFQRLHSWFHCLIYPFGKAMFLLFLAALTFDIFNIIYMIFTIVAVGCSIAHIVFMLCYYVPEVDNQHKKPKKSNRNQSDDGSPAKFGPVIIDENKNESFNDTPGSALPRRQ</sequence>
<feature type="transmembrane region" description="Helical" evidence="6">
    <location>
        <begin position="43"/>
        <end position="62"/>
    </location>
</feature>
<evidence type="ECO:0000313" key="7">
    <source>
        <dbReference type="EMBL" id="OMJ89095.1"/>
    </source>
</evidence>
<dbReference type="EMBL" id="MPUH01000134">
    <property type="protein sequence ID" value="OMJ89095.1"/>
    <property type="molecule type" value="Genomic_DNA"/>
</dbReference>
<proteinExistence type="predicted"/>
<accession>A0A1R2CJG5</accession>
<evidence type="ECO:0000313" key="8">
    <source>
        <dbReference type="Proteomes" id="UP000187209"/>
    </source>
</evidence>
<evidence type="ECO:0000256" key="4">
    <source>
        <dbReference type="ARBA" id="ARBA00023136"/>
    </source>
</evidence>
<comment type="subcellular location">
    <subcellularLocation>
        <location evidence="1">Membrane</location>
        <topology evidence="1">Multi-pass membrane protein</topology>
    </subcellularLocation>
</comment>
<dbReference type="GO" id="GO:0016020">
    <property type="term" value="C:membrane"/>
    <property type="evidence" value="ECO:0007669"/>
    <property type="project" value="UniProtKB-SubCell"/>
</dbReference>
<protein>
    <recommendedName>
        <fullName evidence="9">MARVEL domain-containing protein</fullName>
    </recommendedName>
</protein>
<keyword evidence="2 6" id="KW-0812">Transmembrane</keyword>
<evidence type="ECO:0000256" key="6">
    <source>
        <dbReference type="SAM" id="Phobius"/>
    </source>
</evidence>
<reference evidence="7 8" key="1">
    <citation type="submission" date="2016-11" db="EMBL/GenBank/DDBJ databases">
        <title>The macronuclear genome of Stentor coeruleus: a giant cell with tiny introns.</title>
        <authorList>
            <person name="Slabodnick M."/>
            <person name="Ruby J.G."/>
            <person name="Reiff S.B."/>
            <person name="Swart E.C."/>
            <person name="Gosai S."/>
            <person name="Prabakaran S."/>
            <person name="Witkowska E."/>
            <person name="Larue G.E."/>
            <person name="Fisher S."/>
            <person name="Freeman R.M."/>
            <person name="Gunawardena J."/>
            <person name="Chu W."/>
            <person name="Stover N.A."/>
            <person name="Gregory B.D."/>
            <person name="Nowacki M."/>
            <person name="Derisi J."/>
            <person name="Roy S.W."/>
            <person name="Marshall W.F."/>
            <person name="Sood P."/>
        </authorList>
    </citation>
    <scope>NUCLEOTIDE SEQUENCE [LARGE SCALE GENOMIC DNA]</scope>
    <source>
        <strain evidence="7">WM001</strain>
    </source>
</reference>
<keyword evidence="3 6" id="KW-1133">Transmembrane helix</keyword>
<dbReference type="Pfam" id="PF08507">
    <property type="entry name" value="COPI_assoc"/>
    <property type="match status" value="1"/>
</dbReference>